<dbReference type="OrthoDB" id="9811588at2"/>
<feature type="domain" description="HTH lysR-type" evidence="5">
    <location>
        <begin position="2"/>
        <end position="59"/>
    </location>
</feature>
<dbReference type="Pfam" id="PF00126">
    <property type="entry name" value="HTH_1"/>
    <property type="match status" value="1"/>
</dbReference>
<dbReference type="PANTHER" id="PTHR30346:SF0">
    <property type="entry name" value="HCA OPERON TRANSCRIPTIONAL ACTIVATOR HCAR"/>
    <property type="match status" value="1"/>
</dbReference>
<dbReference type="PRINTS" id="PR00039">
    <property type="entry name" value="HTHLYSR"/>
</dbReference>
<dbReference type="AlphaFoldDB" id="A0A1A0DL49"/>
<organism evidence="6 7">
    <name type="scientific">Acetobacter pasteurianus</name>
    <name type="common">Acetobacter turbidans</name>
    <dbReference type="NCBI Taxonomy" id="438"/>
    <lineage>
        <taxon>Bacteria</taxon>
        <taxon>Pseudomonadati</taxon>
        <taxon>Pseudomonadota</taxon>
        <taxon>Alphaproteobacteria</taxon>
        <taxon>Acetobacterales</taxon>
        <taxon>Acetobacteraceae</taxon>
        <taxon>Acetobacter</taxon>
    </lineage>
</organism>
<dbReference type="Proteomes" id="UP000093796">
    <property type="component" value="Unassembled WGS sequence"/>
</dbReference>
<gene>
    <name evidence="6" type="ORF">SRCM100623_00349</name>
</gene>
<evidence type="ECO:0000259" key="5">
    <source>
        <dbReference type="PROSITE" id="PS50931"/>
    </source>
</evidence>
<evidence type="ECO:0000256" key="4">
    <source>
        <dbReference type="ARBA" id="ARBA00023163"/>
    </source>
</evidence>
<dbReference type="PATRIC" id="fig|438.15.peg.384"/>
<dbReference type="PANTHER" id="PTHR30346">
    <property type="entry name" value="TRANSCRIPTIONAL DUAL REGULATOR HCAR-RELATED"/>
    <property type="match status" value="1"/>
</dbReference>
<dbReference type="Pfam" id="PF03466">
    <property type="entry name" value="LysR_substrate"/>
    <property type="match status" value="1"/>
</dbReference>
<dbReference type="eggNOG" id="COG0583">
    <property type="taxonomic scope" value="Bacteria"/>
</dbReference>
<comment type="caution">
    <text evidence="6">The sequence shown here is derived from an EMBL/GenBank/DDBJ whole genome shotgun (WGS) entry which is preliminary data.</text>
</comment>
<dbReference type="GO" id="GO:0032993">
    <property type="term" value="C:protein-DNA complex"/>
    <property type="evidence" value="ECO:0007669"/>
    <property type="project" value="TreeGrafter"/>
</dbReference>
<dbReference type="InterPro" id="IPR005119">
    <property type="entry name" value="LysR_subst-bd"/>
</dbReference>
<evidence type="ECO:0000256" key="2">
    <source>
        <dbReference type="ARBA" id="ARBA00023015"/>
    </source>
</evidence>
<dbReference type="SUPFAM" id="SSF46785">
    <property type="entry name" value="Winged helix' DNA-binding domain"/>
    <property type="match status" value="1"/>
</dbReference>
<dbReference type="InterPro" id="IPR000847">
    <property type="entry name" value="LysR_HTH_N"/>
</dbReference>
<dbReference type="RefSeq" id="WP_064775854.1">
    <property type="nucleotide sequence ID" value="NZ_LYUD01000028.1"/>
</dbReference>
<dbReference type="Gene3D" id="3.40.190.10">
    <property type="entry name" value="Periplasmic binding protein-like II"/>
    <property type="match status" value="2"/>
</dbReference>
<keyword evidence="4" id="KW-0804">Transcription</keyword>
<dbReference type="GO" id="GO:0003700">
    <property type="term" value="F:DNA-binding transcription factor activity"/>
    <property type="evidence" value="ECO:0007669"/>
    <property type="project" value="InterPro"/>
</dbReference>
<keyword evidence="2" id="KW-0805">Transcription regulation</keyword>
<dbReference type="PROSITE" id="PS50931">
    <property type="entry name" value="HTH_LYSR"/>
    <property type="match status" value="1"/>
</dbReference>
<dbReference type="InterPro" id="IPR036390">
    <property type="entry name" value="WH_DNA-bd_sf"/>
</dbReference>
<dbReference type="InterPro" id="IPR036388">
    <property type="entry name" value="WH-like_DNA-bd_sf"/>
</dbReference>
<name>A0A1A0DL49_ACEPA</name>
<evidence type="ECO:0000313" key="7">
    <source>
        <dbReference type="Proteomes" id="UP000093796"/>
    </source>
</evidence>
<sequence length="302" mass="33526">MLQLTQVRCFVAVAEELHFGRAAARLNMTQPPLSRQIQLLEHSLGVELLERTSRVVRLTQAGSVFLKEGRRLLRNAEDAALATRRAGRGALGQIAIGFTPGCSYDFLPRLIAALRHHYPDVELMLEEMITRDQLSALASRRIDVGFIRPHFDAPDIERRRIIKEPMLAAIPEDHPLALLDVIMPSDLEGQEMIMYSVLGGGYFHDLVHRLLISSGIQPKLIHHLTQIHAVMSLVKTGMGVALVPQSASRLGISRVVYRELGFGKDISAELFMAFRSDDSSLALGNITNVVTHLIEGQEPSSF</sequence>
<evidence type="ECO:0000256" key="3">
    <source>
        <dbReference type="ARBA" id="ARBA00023125"/>
    </source>
</evidence>
<protein>
    <submittedName>
        <fullName evidence="6">HTH-type transcriptional regulator AbgR</fullName>
    </submittedName>
</protein>
<dbReference type="EMBL" id="LYUD01000028">
    <property type="protein sequence ID" value="OAZ75799.1"/>
    <property type="molecule type" value="Genomic_DNA"/>
</dbReference>
<comment type="similarity">
    <text evidence="1">Belongs to the LysR transcriptional regulatory family.</text>
</comment>
<reference evidence="6 7" key="1">
    <citation type="submission" date="2016-05" db="EMBL/GenBank/DDBJ databases">
        <title>Genome sequencing of Acetobacter pasteurianus strain SRCM100623.</title>
        <authorList>
            <person name="Song Y.R."/>
        </authorList>
    </citation>
    <scope>NUCLEOTIDE SEQUENCE [LARGE SCALE GENOMIC DNA]</scope>
    <source>
        <strain evidence="6 7">SRCM100623</strain>
    </source>
</reference>
<dbReference type="SUPFAM" id="SSF53850">
    <property type="entry name" value="Periplasmic binding protein-like II"/>
    <property type="match status" value="1"/>
</dbReference>
<evidence type="ECO:0000256" key="1">
    <source>
        <dbReference type="ARBA" id="ARBA00009437"/>
    </source>
</evidence>
<dbReference type="CDD" id="cd08447">
    <property type="entry name" value="PBP2_LTTR_aromatics_like_1"/>
    <property type="match status" value="1"/>
</dbReference>
<evidence type="ECO:0000313" key="6">
    <source>
        <dbReference type="EMBL" id="OAZ75799.1"/>
    </source>
</evidence>
<dbReference type="FunFam" id="1.10.10.10:FF:000001">
    <property type="entry name" value="LysR family transcriptional regulator"/>
    <property type="match status" value="1"/>
</dbReference>
<proteinExistence type="inferred from homology"/>
<dbReference type="Gene3D" id="1.10.10.10">
    <property type="entry name" value="Winged helix-like DNA-binding domain superfamily/Winged helix DNA-binding domain"/>
    <property type="match status" value="1"/>
</dbReference>
<dbReference type="GO" id="GO:0003677">
    <property type="term" value="F:DNA binding"/>
    <property type="evidence" value="ECO:0007669"/>
    <property type="project" value="UniProtKB-KW"/>
</dbReference>
<accession>A0A1A0DL49</accession>
<keyword evidence="3" id="KW-0238">DNA-binding</keyword>